<keyword evidence="5" id="KW-1185">Reference proteome</keyword>
<dbReference type="AlphaFoldDB" id="A0ABD5YWY4"/>
<dbReference type="RefSeq" id="WP_264555469.1">
    <property type="nucleotide sequence ID" value="NZ_CP109979.1"/>
</dbReference>
<evidence type="ECO:0000313" key="4">
    <source>
        <dbReference type="EMBL" id="MFC7191761.1"/>
    </source>
</evidence>
<reference evidence="4 5" key="1">
    <citation type="journal article" date="2019" name="Int. J. Syst. Evol. Microbiol.">
        <title>The Global Catalogue of Microorganisms (GCM) 10K type strain sequencing project: providing services to taxonomists for standard genome sequencing and annotation.</title>
        <authorList>
            <consortium name="The Broad Institute Genomics Platform"/>
            <consortium name="The Broad Institute Genome Sequencing Center for Infectious Disease"/>
            <person name="Wu L."/>
            <person name="Ma J."/>
        </authorList>
    </citation>
    <scope>NUCLEOTIDE SEQUENCE [LARGE SCALE GENOMIC DNA]</scope>
    <source>
        <strain evidence="4 5">RDMS1</strain>
    </source>
</reference>
<dbReference type="EMBL" id="JBHTAX010000001">
    <property type="protein sequence ID" value="MFC7191761.1"/>
    <property type="molecule type" value="Genomic_DNA"/>
</dbReference>
<name>A0ABD5YWY4_9EURY</name>
<evidence type="ECO:0000259" key="3">
    <source>
        <dbReference type="Pfam" id="PF13614"/>
    </source>
</evidence>
<dbReference type="GO" id="GO:0005524">
    <property type="term" value="F:ATP binding"/>
    <property type="evidence" value="ECO:0007669"/>
    <property type="project" value="UniProtKB-KW"/>
</dbReference>
<protein>
    <submittedName>
        <fullName evidence="4">AAA family ATPase</fullName>
    </submittedName>
</protein>
<dbReference type="Pfam" id="PF13614">
    <property type="entry name" value="AAA_31"/>
    <property type="match status" value="1"/>
</dbReference>
<evidence type="ECO:0000256" key="2">
    <source>
        <dbReference type="ARBA" id="ARBA00022840"/>
    </source>
</evidence>
<sequence length="237" mass="24964">MRSIAVLGAVGGAGTTRTCLEFGSILARDGRSVAILDAAYATQGLSDHIPGRITQDMTSLVLNDTPLESGLVDFDLPDRSGRLACCPAHAPFERLARAKTPEAAQRFEERIEEAVRSFDHVLVDTPPVAANQAIAAVTSVERVALVAPADQRGSDGIARVCDRLTDIGISTFWTIRTNATGETLDADGILPTPDVTDPNSVPTIRGGGQFTTAVADAVETVFDTDLDVELQTGGLFS</sequence>
<accession>A0ABD5YWY4</accession>
<dbReference type="Gene3D" id="3.40.50.300">
    <property type="entry name" value="P-loop containing nucleotide triphosphate hydrolases"/>
    <property type="match status" value="1"/>
</dbReference>
<evidence type="ECO:0000313" key="5">
    <source>
        <dbReference type="Proteomes" id="UP001596417"/>
    </source>
</evidence>
<proteinExistence type="predicted"/>
<feature type="domain" description="AAA" evidence="3">
    <location>
        <begin position="1"/>
        <end position="166"/>
    </location>
</feature>
<dbReference type="SUPFAM" id="SSF52540">
    <property type="entry name" value="P-loop containing nucleoside triphosphate hydrolases"/>
    <property type="match status" value="1"/>
</dbReference>
<gene>
    <name evidence="4" type="ORF">ACFQL7_19535</name>
</gene>
<dbReference type="InterPro" id="IPR050625">
    <property type="entry name" value="ParA/MinD_ATPase"/>
</dbReference>
<dbReference type="InterPro" id="IPR027417">
    <property type="entry name" value="P-loop_NTPase"/>
</dbReference>
<dbReference type="InterPro" id="IPR025669">
    <property type="entry name" value="AAA_dom"/>
</dbReference>
<dbReference type="PANTHER" id="PTHR43384:SF6">
    <property type="entry name" value="SEPTUM SITE-DETERMINING PROTEIN MIND HOMOLOG, CHLOROPLASTIC"/>
    <property type="match status" value="1"/>
</dbReference>
<comment type="caution">
    <text evidence="4">The sequence shown here is derived from an EMBL/GenBank/DDBJ whole genome shotgun (WGS) entry which is preliminary data.</text>
</comment>
<organism evidence="4 5">
    <name type="scientific">Halocatena marina</name>
    <dbReference type="NCBI Taxonomy" id="2934937"/>
    <lineage>
        <taxon>Archaea</taxon>
        <taxon>Methanobacteriati</taxon>
        <taxon>Methanobacteriota</taxon>
        <taxon>Stenosarchaea group</taxon>
        <taxon>Halobacteria</taxon>
        <taxon>Halobacteriales</taxon>
        <taxon>Natronomonadaceae</taxon>
        <taxon>Halocatena</taxon>
    </lineage>
</organism>
<keyword evidence="2" id="KW-0067">ATP-binding</keyword>
<keyword evidence="1" id="KW-0547">Nucleotide-binding</keyword>
<dbReference type="PANTHER" id="PTHR43384">
    <property type="entry name" value="SEPTUM SITE-DETERMINING PROTEIN MIND HOMOLOG, CHLOROPLASTIC-RELATED"/>
    <property type="match status" value="1"/>
</dbReference>
<dbReference type="GeneID" id="76201537"/>
<evidence type="ECO:0000256" key="1">
    <source>
        <dbReference type="ARBA" id="ARBA00022741"/>
    </source>
</evidence>
<dbReference type="Proteomes" id="UP001596417">
    <property type="component" value="Unassembled WGS sequence"/>
</dbReference>